<dbReference type="Pfam" id="PF00425">
    <property type="entry name" value="Chorismate_bind"/>
    <property type="match status" value="1"/>
</dbReference>
<evidence type="ECO:0000313" key="3">
    <source>
        <dbReference type="Proteomes" id="UP000477651"/>
    </source>
</evidence>
<dbReference type="PRINTS" id="PR00095">
    <property type="entry name" value="ANTSNTHASEI"/>
</dbReference>
<dbReference type="GO" id="GO:0046820">
    <property type="term" value="F:4-amino-4-deoxychorismate synthase activity"/>
    <property type="evidence" value="ECO:0007669"/>
    <property type="project" value="UniProtKB-EC"/>
</dbReference>
<name>A0A6L9Y4L0_9BURK</name>
<dbReference type="EC" id="2.6.1.85" evidence="2"/>
<dbReference type="PANTHER" id="PTHR11236:SF50">
    <property type="entry name" value="AMINODEOXYCHORISMATE SYNTHASE COMPONENT 1"/>
    <property type="match status" value="1"/>
</dbReference>
<comment type="caution">
    <text evidence="2">The sequence shown here is derived from an EMBL/GenBank/DDBJ whole genome shotgun (WGS) entry which is preliminary data.</text>
</comment>
<protein>
    <submittedName>
        <fullName evidence="2">Aminodeoxychorismate synthase component I</fullName>
        <ecNumber evidence="2">2.6.1.85</ecNumber>
    </submittedName>
</protein>
<dbReference type="Proteomes" id="UP000477651">
    <property type="component" value="Unassembled WGS sequence"/>
</dbReference>
<dbReference type="GO" id="GO:0000162">
    <property type="term" value="P:L-tryptophan biosynthetic process"/>
    <property type="evidence" value="ECO:0007669"/>
    <property type="project" value="TreeGrafter"/>
</dbReference>
<dbReference type="RefSeq" id="WP_163763903.1">
    <property type="nucleotide sequence ID" value="NZ_JAAGYR010000003.1"/>
</dbReference>
<accession>A0A6L9Y4L0</accession>
<gene>
    <name evidence="2" type="ORF">F9B74_02390</name>
</gene>
<dbReference type="NCBIfam" id="NF005486">
    <property type="entry name" value="PRK07093.1"/>
    <property type="match status" value="1"/>
</dbReference>
<evidence type="ECO:0000313" key="2">
    <source>
        <dbReference type="EMBL" id="NEN75176.1"/>
    </source>
</evidence>
<dbReference type="InterPro" id="IPR005801">
    <property type="entry name" value="ADC_synthase"/>
</dbReference>
<sequence length="337" mass="38430">MSFSAFIQQANTLGSQRIPFFFLIDFEKEKPIIVPLEKAIQQGIYYMISGKSNFTFPTLTDSPTTQAKEKFPITFTPLPISFAEYQKGFDIVQQELHKGNTYLLNLSYPTPLCTSATLADIFIQSQAKYKLWLDQQFVCFSPEPFIRTQHNTIYTYPMKGTIDATLDNAEQLLLNNEKEKREHYTVVDLLRNDLATVAHSIEVTRFRYIERISTARGDILQTSSEIQGQLDSHWQAHIGTLLDKLLPAGSISGAPKEKTVQIIQQAERISRGYYTGVFGLFDGENIDSAVAIRFIEQRDHQFYFRSGGGITAQSDVEEEYKELIQKVYIPFQPSTSK</sequence>
<keyword evidence="3" id="KW-1185">Reference proteome</keyword>
<dbReference type="AlphaFoldDB" id="A0A6L9Y4L0"/>
<evidence type="ECO:0000259" key="1">
    <source>
        <dbReference type="Pfam" id="PF00425"/>
    </source>
</evidence>
<dbReference type="SUPFAM" id="SSF56322">
    <property type="entry name" value="ADC synthase"/>
    <property type="match status" value="1"/>
</dbReference>
<dbReference type="InterPro" id="IPR019999">
    <property type="entry name" value="Anth_synth_I-like"/>
</dbReference>
<keyword evidence="2" id="KW-0032">Aminotransferase</keyword>
<reference evidence="2 3" key="1">
    <citation type="submission" date="2020-02" db="EMBL/GenBank/DDBJ databases">
        <title>Pelistega sp. NLN82 were isolated from wild rodents of the Hainan Island.</title>
        <authorList>
            <person name="Niu N."/>
            <person name="Zhou J."/>
        </authorList>
    </citation>
    <scope>NUCLEOTIDE SEQUENCE [LARGE SCALE GENOMIC DNA]</scope>
    <source>
        <strain evidence="2 3">NLN82</strain>
    </source>
</reference>
<feature type="domain" description="Chorismate-utilising enzyme C-terminal" evidence="1">
    <location>
        <begin position="82"/>
        <end position="326"/>
    </location>
</feature>
<keyword evidence="2" id="KW-0808">Transferase</keyword>
<dbReference type="Gene3D" id="3.60.120.10">
    <property type="entry name" value="Anthranilate synthase"/>
    <property type="match status" value="1"/>
</dbReference>
<organism evidence="2 3">
    <name type="scientific">Pelistega ratti</name>
    <dbReference type="NCBI Taxonomy" id="2652177"/>
    <lineage>
        <taxon>Bacteria</taxon>
        <taxon>Pseudomonadati</taxon>
        <taxon>Pseudomonadota</taxon>
        <taxon>Betaproteobacteria</taxon>
        <taxon>Burkholderiales</taxon>
        <taxon>Alcaligenaceae</taxon>
        <taxon>Pelistega</taxon>
    </lineage>
</organism>
<dbReference type="InterPro" id="IPR015890">
    <property type="entry name" value="Chorismate_C"/>
</dbReference>
<proteinExistence type="predicted"/>
<dbReference type="EMBL" id="JAAGYR010000003">
    <property type="protein sequence ID" value="NEN75176.1"/>
    <property type="molecule type" value="Genomic_DNA"/>
</dbReference>
<dbReference type="PANTHER" id="PTHR11236">
    <property type="entry name" value="AMINOBENZOATE/ANTHRANILATE SYNTHASE"/>
    <property type="match status" value="1"/>
</dbReference>